<keyword evidence="2 5" id="KW-1133">Transmembrane helix</keyword>
<dbReference type="Proteomes" id="UP000809910">
    <property type="component" value="Unassembled WGS sequence"/>
</dbReference>
<dbReference type="SUPFAM" id="SSF103473">
    <property type="entry name" value="MFS general substrate transporter"/>
    <property type="match status" value="1"/>
</dbReference>
<feature type="region of interest" description="Disordered" evidence="4">
    <location>
        <begin position="1"/>
        <end position="20"/>
    </location>
</feature>
<dbReference type="RefSeq" id="WP_203108538.1">
    <property type="nucleotide sequence ID" value="NZ_JADOBG010000007.1"/>
</dbReference>
<feature type="transmembrane region" description="Helical" evidence="5">
    <location>
        <begin position="371"/>
        <end position="392"/>
    </location>
</feature>
<proteinExistence type="predicted"/>
<dbReference type="InterPro" id="IPR011701">
    <property type="entry name" value="MFS"/>
</dbReference>
<feature type="region of interest" description="Disordered" evidence="4">
    <location>
        <begin position="26"/>
        <end position="56"/>
    </location>
</feature>
<gene>
    <name evidence="6" type="ORF">I5282_15680</name>
</gene>
<evidence type="ECO:0000256" key="5">
    <source>
        <dbReference type="SAM" id="Phobius"/>
    </source>
</evidence>
<feature type="transmembrane region" description="Helical" evidence="5">
    <location>
        <begin position="443"/>
        <end position="465"/>
    </location>
</feature>
<sequence length="552" mass="59757">MIITEQDSNNVNETDDHSANNRNAVNEANAENNPTNSELVTGDTGSTSTSTSGSNPVVKITGSFTQAYVIDTLASYATKSATSAVVIPLMGMKQLNQALGGLLIITPIISNLLTYIPMTWRVNKNGGKREAIALMSLTLAGMTSLTILFSCTDITTVNGFDWRYGIMLASGFLIGHGAGVNLLMIDTLKWVPKKSYVPNLQLLYSFLVDSTAVTTPIATYFLSRFGYYVPFSIYSGLILAGGLIELIFGNPSPYHQFRAKFPHERAKELAVESGQLDEFLTTNYDDVSIMDMLRENVTVLFDRRSLLLGFTLFASLGSFFVSRTVLPRLLANGFGLTPDEAIVTSSLANLITILARPVASKMILYLDNKSGGVKIHILGCGMAIIGSTALAVGNLPRWGLYTSLAINNTGFGINMTTPLSIASSPSWSAPSDGTLKKVNPSTMFGLFGSIGALGGIMLPILLGLLVDESGEKWYKQYFYLIVAMMLISAIGVPIINYQVNRKPGDSLFKSAVSFFGRTFNASGMEQYAVRNEEATDVEAQENRNSIYVDAFI</sequence>
<feature type="transmembrane region" description="Helical" evidence="5">
    <location>
        <begin position="477"/>
        <end position="499"/>
    </location>
</feature>
<name>A0ABS1WF68_9GAMM</name>
<organism evidence="6 7">
    <name type="scientific">Legionella bononiensis</name>
    <dbReference type="NCBI Taxonomy" id="2793102"/>
    <lineage>
        <taxon>Bacteria</taxon>
        <taxon>Pseudomonadati</taxon>
        <taxon>Pseudomonadota</taxon>
        <taxon>Gammaproteobacteria</taxon>
        <taxon>Legionellales</taxon>
        <taxon>Legionellaceae</taxon>
        <taxon>Legionella</taxon>
    </lineage>
</organism>
<evidence type="ECO:0000313" key="6">
    <source>
        <dbReference type="EMBL" id="MBL7528001.1"/>
    </source>
</evidence>
<evidence type="ECO:0000256" key="1">
    <source>
        <dbReference type="ARBA" id="ARBA00022692"/>
    </source>
</evidence>
<protein>
    <submittedName>
        <fullName evidence="6">MFS transporter</fullName>
    </submittedName>
</protein>
<accession>A0ABS1WF68</accession>
<feature type="transmembrane region" description="Helical" evidence="5">
    <location>
        <begin position="228"/>
        <end position="248"/>
    </location>
</feature>
<feature type="transmembrane region" description="Helical" evidence="5">
    <location>
        <begin position="98"/>
        <end position="120"/>
    </location>
</feature>
<dbReference type="Pfam" id="PF07690">
    <property type="entry name" value="MFS_1"/>
    <property type="match status" value="1"/>
</dbReference>
<dbReference type="InterPro" id="IPR036259">
    <property type="entry name" value="MFS_trans_sf"/>
</dbReference>
<dbReference type="Gene3D" id="1.20.1250.20">
    <property type="entry name" value="MFS general substrate transporter like domains"/>
    <property type="match status" value="1"/>
</dbReference>
<dbReference type="CDD" id="cd06174">
    <property type="entry name" value="MFS"/>
    <property type="match status" value="1"/>
</dbReference>
<evidence type="ECO:0000313" key="7">
    <source>
        <dbReference type="Proteomes" id="UP000809910"/>
    </source>
</evidence>
<feature type="compositionally biased region" description="Low complexity" evidence="4">
    <location>
        <begin position="41"/>
        <end position="54"/>
    </location>
</feature>
<dbReference type="EMBL" id="JADWVN010000028">
    <property type="protein sequence ID" value="MBL7528001.1"/>
    <property type="molecule type" value="Genomic_DNA"/>
</dbReference>
<evidence type="ECO:0000256" key="2">
    <source>
        <dbReference type="ARBA" id="ARBA00022989"/>
    </source>
</evidence>
<comment type="caution">
    <text evidence="6">The sequence shown here is derived from an EMBL/GenBank/DDBJ whole genome shotgun (WGS) entry which is preliminary data.</text>
</comment>
<evidence type="ECO:0000256" key="4">
    <source>
        <dbReference type="SAM" id="MobiDB-lite"/>
    </source>
</evidence>
<keyword evidence="7" id="KW-1185">Reference proteome</keyword>
<feature type="transmembrane region" description="Helical" evidence="5">
    <location>
        <begin position="304"/>
        <end position="321"/>
    </location>
</feature>
<feature type="transmembrane region" description="Helical" evidence="5">
    <location>
        <begin position="132"/>
        <end position="150"/>
    </location>
</feature>
<evidence type="ECO:0000256" key="3">
    <source>
        <dbReference type="ARBA" id="ARBA00023136"/>
    </source>
</evidence>
<reference evidence="6 7" key="1">
    <citation type="submission" date="2020-12" db="EMBL/GenBank/DDBJ databases">
        <title>WGS of Legionella: environmental sample.</title>
        <authorList>
            <person name="Cristino S."/>
            <person name="Girolamini L."/>
            <person name="Salaris S."/>
            <person name="Pascale M.R."/>
            <person name="Mazzotta M."/>
            <person name="Orsini M."/>
            <person name="Grottola A."/>
        </authorList>
    </citation>
    <scope>NUCLEOTIDE SEQUENCE [LARGE SCALE GENOMIC DNA]</scope>
    <source>
        <strain evidence="6 7">30cs62</strain>
    </source>
</reference>
<keyword evidence="3 5" id="KW-0472">Membrane</keyword>
<keyword evidence="1 5" id="KW-0812">Transmembrane</keyword>
<feature type="transmembrane region" description="Helical" evidence="5">
    <location>
        <begin position="162"/>
        <end position="183"/>
    </location>
</feature>
<feature type="transmembrane region" description="Helical" evidence="5">
    <location>
        <begin position="203"/>
        <end position="222"/>
    </location>
</feature>
<feature type="compositionally biased region" description="Polar residues" evidence="4">
    <location>
        <begin position="1"/>
        <end position="12"/>
    </location>
</feature>